<dbReference type="Pfam" id="PF01261">
    <property type="entry name" value="AP_endonuc_2"/>
    <property type="match status" value="1"/>
</dbReference>
<reference evidence="2" key="1">
    <citation type="submission" date="2023-07" db="EMBL/GenBank/DDBJ databases">
        <title>Genomic Encyclopedia of Type Strains, Phase IV (KMG-IV): sequencing the most valuable type-strain genomes for metagenomic binning, comparative biology and taxonomic classification.</title>
        <authorList>
            <person name="Goeker M."/>
        </authorList>
    </citation>
    <scope>NUCLEOTIDE SEQUENCE</scope>
    <source>
        <strain evidence="2">DSM 24202</strain>
    </source>
</reference>
<gene>
    <name evidence="2" type="ORF">J3R75_001248</name>
</gene>
<dbReference type="Gene3D" id="3.20.20.150">
    <property type="entry name" value="Divalent-metal-dependent TIM barrel enzymes"/>
    <property type="match status" value="1"/>
</dbReference>
<dbReference type="InterPro" id="IPR013022">
    <property type="entry name" value="Xyl_isomerase-like_TIM-brl"/>
</dbReference>
<keyword evidence="3" id="KW-1185">Reference proteome</keyword>
<dbReference type="PANTHER" id="PTHR12110">
    <property type="entry name" value="HYDROXYPYRUVATE ISOMERASE"/>
    <property type="match status" value="1"/>
</dbReference>
<evidence type="ECO:0000313" key="3">
    <source>
        <dbReference type="Proteomes" id="UP001238163"/>
    </source>
</evidence>
<dbReference type="PANTHER" id="PTHR12110:SF41">
    <property type="entry name" value="INOSOSE DEHYDRATASE"/>
    <property type="match status" value="1"/>
</dbReference>
<accession>A0AAE3VEW6</accession>
<protein>
    <submittedName>
        <fullName evidence="2">Sugar phosphate isomerase/epimerase</fullName>
    </submittedName>
</protein>
<dbReference type="AlphaFoldDB" id="A0AAE3VEW6"/>
<evidence type="ECO:0000313" key="2">
    <source>
        <dbReference type="EMBL" id="MDQ0289141.1"/>
    </source>
</evidence>
<organism evidence="2 3">
    <name type="scientific">Oligosphaera ethanolica</name>
    <dbReference type="NCBI Taxonomy" id="760260"/>
    <lineage>
        <taxon>Bacteria</taxon>
        <taxon>Pseudomonadati</taxon>
        <taxon>Lentisphaerota</taxon>
        <taxon>Oligosphaeria</taxon>
        <taxon>Oligosphaerales</taxon>
        <taxon>Oligosphaeraceae</taxon>
        <taxon>Oligosphaera</taxon>
    </lineage>
</organism>
<name>A0AAE3VEW6_9BACT</name>
<comment type="caution">
    <text evidence="2">The sequence shown here is derived from an EMBL/GenBank/DDBJ whole genome shotgun (WGS) entry which is preliminary data.</text>
</comment>
<dbReference type="SUPFAM" id="SSF51658">
    <property type="entry name" value="Xylose isomerase-like"/>
    <property type="match status" value="1"/>
</dbReference>
<dbReference type="Proteomes" id="UP001238163">
    <property type="component" value="Unassembled WGS sequence"/>
</dbReference>
<feature type="domain" description="Xylose isomerase-like TIM barrel" evidence="1">
    <location>
        <begin position="20"/>
        <end position="284"/>
    </location>
</feature>
<dbReference type="InterPro" id="IPR036237">
    <property type="entry name" value="Xyl_isomerase-like_sf"/>
</dbReference>
<dbReference type="EMBL" id="JAUSVL010000001">
    <property type="protein sequence ID" value="MDQ0289141.1"/>
    <property type="molecule type" value="Genomic_DNA"/>
</dbReference>
<dbReference type="RefSeq" id="WP_307260476.1">
    <property type="nucleotide sequence ID" value="NZ_JAUSVL010000001.1"/>
</dbReference>
<proteinExistence type="predicted"/>
<evidence type="ECO:0000259" key="1">
    <source>
        <dbReference type="Pfam" id="PF01261"/>
    </source>
</evidence>
<keyword evidence="2" id="KW-0413">Isomerase</keyword>
<dbReference type="GO" id="GO:0016853">
    <property type="term" value="F:isomerase activity"/>
    <property type="evidence" value="ECO:0007669"/>
    <property type="project" value="UniProtKB-KW"/>
</dbReference>
<sequence>MKYSVTTVCLPALDMAQQAALLQKLGFDGVELRVRRVSDEVRAKAEPSSWGYHVNDVTPENFAEKAPAIRQILSDHGLSLAGLATNMTCLDLEQFKHALAGAVAAGAPFIRLAAAAGYTGKDGENYWSIYGETVAGYARCLELTKGSGVKLVLEMHGGTIHPSASLAYRILSQFSSSAVGVIYDPQNMVKDGFETPALALSLLGDYLAHCHFGAHRPFPGDKDAKGTAQWKWEACSMAEGLFNFPLIIKLLQKQQYSHFITIEDFRANIAPELKLAEGIQYLRSLEEQA</sequence>
<dbReference type="InterPro" id="IPR050312">
    <property type="entry name" value="IolE/XylAMocC-like"/>
</dbReference>